<evidence type="ECO:0000313" key="4">
    <source>
        <dbReference type="EMBL" id="BDU50129.1"/>
    </source>
</evidence>
<organism evidence="4 5">
    <name type="scientific">Haliovirga abyssi</name>
    <dbReference type="NCBI Taxonomy" id="2996794"/>
    <lineage>
        <taxon>Bacteria</taxon>
        <taxon>Fusobacteriati</taxon>
        <taxon>Fusobacteriota</taxon>
        <taxon>Fusobacteriia</taxon>
        <taxon>Fusobacteriales</taxon>
        <taxon>Haliovirgaceae</taxon>
        <taxon>Haliovirga</taxon>
    </lineage>
</organism>
<gene>
    <name evidence="4" type="primary">cheC44H</name>
    <name evidence="4" type="ORF">HLVA_06980</name>
</gene>
<dbReference type="GO" id="GO:0016787">
    <property type="term" value="F:hydrolase activity"/>
    <property type="evidence" value="ECO:0007669"/>
    <property type="project" value="UniProtKB-KW"/>
</dbReference>
<keyword evidence="2" id="KW-0378">Hydrolase</keyword>
<dbReference type="Pfam" id="PF04509">
    <property type="entry name" value="CheC"/>
    <property type="match status" value="2"/>
</dbReference>
<feature type="domain" description="CheC-like protein" evidence="3">
    <location>
        <begin position="12"/>
        <end position="45"/>
    </location>
</feature>
<evidence type="ECO:0000256" key="1">
    <source>
        <dbReference type="ARBA" id="ARBA00022500"/>
    </source>
</evidence>
<evidence type="ECO:0000259" key="3">
    <source>
        <dbReference type="Pfam" id="PF04509"/>
    </source>
</evidence>
<keyword evidence="1" id="KW-0145">Chemotaxis</keyword>
<dbReference type="SUPFAM" id="SSF103039">
    <property type="entry name" value="CheC-like"/>
    <property type="match status" value="1"/>
</dbReference>
<dbReference type="InterPro" id="IPR007597">
    <property type="entry name" value="CheC"/>
</dbReference>
<dbReference type="KEGG" id="haby:HLVA_06980"/>
<dbReference type="AlphaFoldDB" id="A0AAU9DHC1"/>
<dbReference type="PANTHER" id="PTHR43693">
    <property type="entry name" value="PROTEIN PHOSPHATASE CHEZ"/>
    <property type="match status" value="1"/>
</dbReference>
<accession>A0AAU9DHC1</accession>
<sequence>MSMKIEALTDSELDALKEVGNIGAGNAATALSQILSKRVDMTVPRARVLELTKVPELLGGEENLVIGVYLRIFGDIQGNIMFLLPVNSAETLVEMLLGAAEEEGVLGEISQSAITEVGNIITSSYLNALSAFSGLTVVPSTPSLAYDMAGAILSTILIELSEVSDYALLIETEFMGDGKTIDGNFFMLPDLDSLNVLLKSIGAKKHD</sequence>
<proteinExistence type="predicted"/>
<name>A0AAU9DHC1_9FUSO</name>
<evidence type="ECO:0000256" key="2">
    <source>
        <dbReference type="ARBA" id="ARBA00022801"/>
    </source>
</evidence>
<protein>
    <submittedName>
        <fullName evidence="4">CheY-P-specific phosphatase CheC</fullName>
    </submittedName>
</protein>
<reference evidence="4 5" key="1">
    <citation type="submission" date="2022-11" db="EMBL/GenBank/DDBJ databases">
        <title>Haliovirga abyssi gen. nov., sp. nov., a mesophilic fermentative bacterium isolated from the Iheya North hydrothermal field and the proposal of Haliovirgaceae fam. nov.</title>
        <authorList>
            <person name="Miyazaki U."/>
            <person name="Tame A."/>
            <person name="Miyazaki J."/>
            <person name="Takai K."/>
            <person name="Sawayama S."/>
            <person name="Kitajima M."/>
            <person name="Okamoto A."/>
            <person name="Nakagawa S."/>
        </authorList>
    </citation>
    <scope>NUCLEOTIDE SEQUENCE [LARGE SCALE GENOMIC DNA]</scope>
    <source>
        <strain evidence="4 5">IC12</strain>
    </source>
</reference>
<dbReference type="InterPro" id="IPR050992">
    <property type="entry name" value="CheZ_family_phosphatases"/>
</dbReference>
<keyword evidence="5" id="KW-1185">Reference proteome</keyword>
<dbReference type="InterPro" id="IPR028976">
    <property type="entry name" value="CheC-like_sf"/>
</dbReference>
<dbReference type="CDD" id="cd17909">
    <property type="entry name" value="CheC_ClassI"/>
    <property type="match status" value="1"/>
</dbReference>
<dbReference type="Gene3D" id="3.40.1550.10">
    <property type="entry name" value="CheC-like"/>
    <property type="match status" value="1"/>
</dbReference>
<evidence type="ECO:0000313" key="5">
    <source>
        <dbReference type="Proteomes" id="UP001321582"/>
    </source>
</evidence>
<feature type="domain" description="CheC-like protein" evidence="3">
    <location>
        <begin position="109"/>
        <end position="144"/>
    </location>
</feature>
<dbReference type="EMBL" id="AP027059">
    <property type="protein sequence ID" value="BDU50129.1"/>
    <property type="molecule type" value="Genomic_DNA"/>
</dbReference>
<dbReference type="PANTHER" id="PTHR43693:SF1">
    <property type="entry name" value="PROTEIN PHOSPHATASE CHEZ"/>
    <property type="match status" value="1"/>
</dbReference>
<dbReference type="Proteomes" id="UP001321582">
    <property type="component" value="Chromosome"/>
</dbReference>
<dbReference type="RefSeq" id="WP_307905065.1">
    <property type="nucleotide sequence ID" value="NZ_AP027059.1"/>
</dbReference>
<dbReference type="GO" id="GO:0006935">
    <property type="term" value="P:chemotaxis"/>
    <property type="evidence" value="ECO:0007669"/>
    <property type="project" value="UniProtKB-KW"/>
</dbReference>